<protein>
    <submittedName>
        <fullName evidence="7">Xaa-Pro aminopeptidase</fullName>
    </submittedName>
</protein>
<evidence type="ECO:0000259" key="4">
    <source>
        <dbReference type="Pfam" id="PF00557"/>
    </source>
</evidence>
<proteinExistence type="inferred from homology"/>
<dbReference type="CDD" id="cd01085">
    <property type="entry name" value="APP"/>
    <property type="match status" value="1"/>
</dbReference>
<evidence type="ECO:0000256" key="2">
    <source>
        <dbReference type="ARBA" id="ARBA00022723"/>
    </source>
</evidence>
<keyword evidence="7" id="KW-0031">Aminopeptidase</keyword>
<gene>
    <name evidence="7" type="ORF">B0680_04990</name>
</gene>
<dbReference type="RefSeq" id="WP_078253988.1">
    <property type="nucleotide sequence ID" value="NZ_MUYU01000012.1"/>
</dbReference>
<dbReference type="InterPro" id="IPR050422">
    <property type="entry name" value="X-Pro_aminopeptidase_P"/>
</dbReference>
<evidence type="ECO:0000259" key="5">
    <source>
        <dbReference type="Pfam" id="PF01321"/>
    </source>
</evidence>
<reference evidence="7 8" key="1">
    <citation type="submission" date="2017-02" db="EMBL/GenBank/DDBJ databases">
        <title>Draft genome sequence of Moraxella pluranimalium CCUG 54913T type strain.</title>
        <authorList>
            <person name="Salva-Serra F."/>
            <person name="Engstrom-Jakobsson H."/>
            <person name="Thorell K."/>
            <person name="Jaen-Luchoro D."/>
            <person name="Gonzales-Siles L."/>
            <person name="Karlsson R."/>
            <person name="Yazdan S."/>
            <person name="Boulund F."/>
            <person name="Johnning A."/>
            <person name="Engstrand L."/>
            <person name="Kristiansson E."/>
            <person name="Moore E."/>
        </authorList>
    </citation>
    <scope>NUCLEOTIDE SEQUENCE [LARGE SCALE GENOMIC DNA]</scope>
    <source>
        <strain evidence="7 8">CCUG 54913</strain>
    </source>
</reference>
<dbReference type="FunFam" id="3.90.230.10:FF:000004">
    <property type="entry name" value="xaa-Pro aminopeptidase 1 isoform X1"/>
    <property type="match status" value="1"/>
</dbReference>
<feature type="domain" description="Peptidase M24" evidence="4">
    <location>
        <begin position="311"/>
        <end position="527"/>
    </location>
</feature>
<dbReference type="PANTHER" id="PTHR43763">
    <property type="entry name" value="XAA-PRO AMINOPEPTIDASE 1"/>
    <property type="match status" value="1"/>
</dbReference>
<dbReference type="GO" id="GO:0005737">
    <property type="term" value="C:cytoplasm"/>
    <property type="evidence" value="ECO:0007669"/>
    <property type="project" value="UniProtKB-ARBA"/>
</dbReference>
<keyword evidence="8" id="KW-1185">Reference proteome</keyword>
<dbReference type="PANTHER" id="PTHR43763:SF6">
    <property type="entry name" value="XAA-PRO AMINOPEPTIDASE 1"/>
    <property type="match status" value="1"/>
</dbReference>
<evidence type="ECO:0000313" key="7">
    <source>
        <dbReference type="EMBL" id="OOS24144.1"/>
    </source>
</evidence>
<comment type="similarity">
    <text evidence="1">Belongs to the peptidase M24B family.</text>
</comment>
<organism evidence="7 8">
    <name type="scientific">Moraxella pluranimalium</name>
    <dbReference type="NCBI Taxonomy" id="470453"/>
    <lineage>
        <taxon>Bacteria</taxon>
        <taxon>Pseudomonadati</taxon>
        <taxon>Pseudomonadota</taxon>
        <taxon>Gammaproteobacteria</taxon>
        <taxon>Moraxellales</taxon>
        <taxon>Moraxellaceae</taxon>
        <taxon>Moraxella</taxon>
    </lineage>
</organism>
<dbReference type="InterPro" id="IPR000587">
    <property type="entry name" value="Creatinase_N"/>
</dbReference>
<sequence>MTDSVQVRRERLQNARALMAEHGVDALIIPSADPHMSEYLPVYWQGRSWLSGFTGSVGTLVITADFAGVWTDNRYWVQAPMQLEGTGIELQKMQIGRPTFSTFLAEHLPSGAKVAIDGNVLSVNESDTLKAAFGDKGIELVTTLDLLAKIWSDRPSLPTDAIYEHPAEFVDTTAADKLAKVRRAMSEKGANAHLISSLDDIAWLVNLRGSDVVFNPVFLSHLLITDTAATLFVDQNKLDDTTKANLADAGINTADYGDIIDAVADVRGTLLIDPARVSVGTLSKLPADTAIVRAMNPSTLLKAIKSDADIEHIREAMRQDGAALCEFFSEFEAKLARGEKVTELDVDRMLNEARSRQPHHISPSFGTIAGYKGNGAIVHYSATEDNFATIEGDGLLLIDSGAQYYNGTTDITRMASCGTVSDDEKRDVTYVLKAHIGLANAHFPEGLPSGQIDVLARIHLWQQGLDYGHGTGHGVGYFMNVHEGPQVISVHAPATAERVLKRGMITTNEPGLYREGKWGIRLENCVVHMPAHETEFGTFLKFDDLTLCPFDTRLILPELLTTEEKAWLNSYHQRVHDELIDRVSGDAKAWLIERTKAV</sequence>
<keyword evidence="3" id="KW-0378">Hydrolase</keyword>
<dbReference type="AlphaFoldDB" id="A0A1T0CP99"/>
<dbReference type="InterPro" id="IPR033740">
    <property type="entry name" value="Pept_M24B"/>
</dbReference>
<keyword evidence="7" id="KW-0645">Protease</keyword>
<comment type="caution">
    <text evidence="7">The sequence shown here is derived from an EMBL/GenBank/DDBJ whole genome shotgun (WGS) entry which is preliminary data.</text>
</comment>
<dbReference type="InterPro" id="IPR029149">
    <property type="entry name" value="Creatin/AminoP/Spt16_N"/>
</dbReference>
<dbReference type="Pfam" id="PF16188">
    <property type="entry name" value="Peptidase_M24_C"/>
    <property type="match status" value="1"/>
</dbReference>
<dbReference type="OrthoDB" id="9806388at2"/>
<dbReference type="GO" id="GO:0070006">
    <property type="term" value="F:metalloaminopeptidase activity"/>
    <property type="evidence" value="ECO:0007669"/>
    <property type="project" value="InterPro"/>
</dbReference>
<dbReference type="EMBL" id="MUYU01000012">
    <property type="protein sequence ID" value="OOS24144.1"/>
    <property type="molecule type" value="Genomic_DNA"/>
</dbReference>
<dbReference type="Gene3D" id="3.40.350.10">
    <property type="entry name" value="Creatinase/prolidase N-terminal domain"/>
    <property type="match status" value="2"/>
</dbReference>
<evidence type="ECO:0000256" key="1">
    <source>
        <dbReference type="ARBA" id="ARBA00008766"/>
    </source>
</evidence>
<feature type="domain" description="Creatinase N-terminal" evidence="5">
    <location>
        <begin position="11"/>
        <end position="144"/>
    </location>
</feature>
<dbReference type="Pfam" id="PF00557">
    <property type="entry name" value="Peptidase_M24"/>
    <property type="match status" value="1"/>
</dbReference>
<dbReference type="SUPFAM" id="SSF53092">
    <property type="entry name" value="Creatinase/prolidase N-terminal domain"/>
    <property type="match status" value="2"/>
</dbReference>
<evidence type="ECO:0000256" key="3">
    <source>
        <dbReference type="ARBA" id="ARBA00022801"/>
    </source>
</evidence>
<dbReference type="Pfam" id="PF01321">
    <property type="entry name" value="Creatinase_N"/>
    <property type="match status" value="1"/>
</dbReference>
<dbReference type="STRING" id="470453.B0680_04990"/>
<dbReference type="Pfam" id="PF16189">
    <property type="entry name" value="Creatinase_N_2"/>
    <property type="match status" value="1"/>
</dbReference>
<name>A0A1T0CP99_9GAMM</name>
<dbReference type="InterPro" id="IPR000994">
    <property type="entry name" value="Pept_M24"/>
</dbReference>
<evidence type="ECO:0000259" key="6">
    <source>
        <dbReference type="Pfam" id="PF16188"/>
    </source>
</evidence>
<keyword evidence="2" id="KW-0479">Metal-binding</keyword>
<feature type="domain" description="Peptidase M24 C-terminal" evidence="6">
    <location>
        <begin position="539"/>
        <end position="597"/>
    </location>
</feature>
<dbReference type="InterPro" id="IPR032416">
    <property type="entry name" value="Peptidase_M24_C"/>
</dbReference>
<dbReference type="SUPFAM" id="SSF55920">
    <property type="entry name" value="Creatinase/aminopeptidase"/>
    <property type="match status" value="1"/>
</dbReference>
<evidence type="ECO:0000313" key="8">
    <source>
        <dbReference type="Proteomes" id="UP000189800"/>
    </source>
</evidence>
<accession>A0A1T0CP99</accession>
<dbReference type="Proteomes" id="UP000189800">
    <property type="component" value="Unassembled WGS sequence"/>
</dbReference>
<dbReference type="Gene3D" id="3.90.230.10">
    <property type="entry name" value="Creatinase/methionine aminopeptidase superfamily"/>
    <property type="match status" value="1"/>
</dbReference>
<dbReference type="InterPro" id="IPR036005">
    <property type="entry name" value="Creatinase/aminopeptidase-like"/>
</dbReference>
<dbReference type="GO" id="GO:0046872">
    <property type="term" value="F:metal ion binding"/>
    <property type="evidence" value="ECO:0007669"/>
    <property type="project" value="UniProtKB-KW"/>
</dbReference>